<organism evidence="2 3">
    <name type="scientific">Pelagomonas calceolata</name>
    <dbReference type="NCBI Taxonomy" id="35677"/>
    <lineage>
        <taxon>Eukaryota</taxon>
        <taxon>Sar</taxon>
        <taxon>Stramenopiles</taxon>
        <taxon>Ochrophyta</taxon>
        <taxon>Pelagophyceae</taxon>
        <taxon>Pelagomonadales</taxon>
        <taxon>Pelagomonadaceae</taxon>
        <taxon>Pelagomonas</taxon>
    </lineage>
</organism>
<dbReference type="InterPro" id="IPR050967">
    <property type="entry name" value="Thiamine_Salvage_TenA"/>
</dbReference>
<dbReference type="AlphaFoldDB" id="A0A8J2SGM6"/>
<dbReference type="Gene3D" id="1.20.910.10">
    <property type="entry name" value="Heme oxygenase-like"/>
    <property type="match status" value="1"/>
</dbReference>
<dbReference type="PANTHER" id="PTHR43198:SF2">
    <property type="entry name" value="SI:CH1073-67J19.1-RELATED"/>
    <property type="match status" value="1"/>
</dbReference>
<sequence length="244" mass="27153">MDAMPHTSAMWAAADASVRASAKHPFLLAMLDGTLAPVKFEYYIRQDSKYLLDFGLALRRLAALAGDEEEALALNNFADGADIAERSLHASFFAAWGLGEDALAKDEQAPTTLAYTSFLLRCVADGYREGLAALLPCFWVYHDVGVKMLELRATTYRDATRAPQLDAWIDMYGGDAFADAVKRYRALVERAAAGADEATRARMTYNFRRACDLEWMFWKAALDETRWPTYVSAVPMVSMDSMDV</sequence>
<accession>A0A8J2SGM6</accession>
<dbReference type="OrthoDB" id="37730at2759"/>
<dbReference type="InterPro" id="IPR004305">
    <property type="entry name" value="Thiaminase-2/PQQC"/>
</dbReference>
<comment type="caution">
    <text evidence="2">The sequence shown here is derived from an EMBL/GenBank/DDBJ whole genome shotgun (WGS) entry which is preliminary data.</text>
</comment>
<reference evidence="2" key="1">
    <citation type="submission" date="2021-11" db="EMBL/GenBank/DDBJ databases">
        <authorList>
            <consortium name="Genoscope - CEA"/>
            <person name="William W."/>
        </authorList>
    </citation>
    <scope>NUCLEOTIDE SEQUENCE</scope>
</reference>
<dbReference type="GO" id="GO:0006772">
    <property type="term" value="P:thiamine metabolic process"/>
    <property type="evidence" value="ECO:0007669"/>
    <property type="project" value="UniProtKB-ARBA"/>
</dbReference>
<dbReference type="Pfam" id="PF03070">
    <property type="entry name" value="TENA_THI-4"/>
    <property type="match status" value="1"/>
</dbReference>
<dbReference type="Proteomes" id="UP000789595">
    <property type="component" value="Unassembled WGS sequence"/>
</dbReference>
<evidence type="ECO:0000313" key="3">
    <source>
        <dbReference type="Proteomes" id="UP000789595"/>
    </source>
</evidence>
<dbReference type="SUPFAM" id="SSF48613">
    <property type="entry name" value="Heme oxygenase-like"/>
    <property type="match status" value="1"/>
</dbReference>
<proteinExistence type="predicted"/>
<evidence type="ECO:0000313" key="2">
    <source>
        <dbReference type="EMBL" id="CAH0369783.1"/>
    </source>
</evidence>
<dbReference type="InterPro" id="IPR016084">
    <property type="entry name" value="Haem_Oase-like_multi-hlx"/>
</dbReference>
<dbReference type="CDD" id="cd19365">
    <property type="entry name" value="TenA_C-like"/>
    <property type="match status" value="1"/>
</dbReference>
<feature type="domain" description="Thiaminase-2/PQQC" evidence="1">
    <location>
        <begin position="18"/>
        <end position="223"/>
    </location>
</feature>
<name>A0A8J2SGM6_9STRA</name>
<dbReference type="PANTHER" id="PTHR43198">
    <property type="entry name" value="BIFUNCTIONAL TH2 PROTEIN"/>
    <property type="match status" value="1"/>
</dbReference>
<gene>
    <name evidence="2" type="ORF">PECAL_2P29210</name>
</gene>
<dbReference type="EMBL" id="CAKKNE010000002">
    <property type="protein sequence ID" value="CAH0369783.1"/>
    <property type="molecule type" value="Genomic_DNA"/>
</dbReference>
<keyword evidence="3" id="KW-1185">Reference proteome</keyword>
<evidence type="ECO:0000259" key="1">
    <source>
        <dbReference type="Pfam" id="PF03070"/>
    </source>
</evidence>
<dbReference type="GO" id="GO:0005829">
    <property type="term" value="C:cytosol"/>
    <property type="evidence" value="ECO:0007669"/>
    <property type="project" value="TreeGrafter"/>
</dbReference>
<protein>
    <recommendedName>
        <fullName evidence="1">Thiaminase-2/PQQC domain-containing protein</fullName>
    </recommendedName>
</protein>